<keyword evidence="3" id="KW-1003">Cell membrane</keyword>
<evidence type="ECO:0000256" key="2">
    <source>
        <dbReference type="ARBA" id="ARBA00022448"/>
    </source>
</evidence>
<comment type="similarity">
    <text evidence="7">Belongs to the binding-protein-dependent transport system permease family.</text>
</comment>
<dbReference type="Pfam" id="PF00528">
    <property type="entry name" value="BPD_transp_1"/>
    <property type="match status" value="1"/>
</dbReference>
<evidence type="ECO:0000256" key="4">
    <source>
        <dbReference type="ARBA" id="ARBA00022692"/>
    </source>
</evidence>
<dbReference type="SUPFAM" id="SSF161098">
    <property type="entry name" value="MetI-like"/>
    <property type="match status" value="1"/>
</dbReference>
<dbReference type="EMBL" id="OOFM01000001">
    <property type="protein sequence ID" value="SPL62208.1"/>
    <property type="molecule type" value="Genomic_DNA"/>
</dbReference>
<feature type="transmembrane region" description="Helical" evidence="7">
    <location>
        <begin position="75"/>
        <end position="95"/>
    </location>
</feature>
<dbReference type="CDD" id="cd06261">
    <property type="entry name" value="TM_PBP2"/>
    <property type="match status" value="1"/>
</dbReference>
<evidence type="ECO:0000256" key="6">
    <source>
        <dbReference type="ARBA" id="ARBA00023136"/>
    </source>
</evidence>
<evidence type="ECO:0000313" key="10">
    <source>
        <dbReference type="Proteomes" id="UP000246073"/>
    </source>
</evidence>
<dbReference type="PANTHER" id="PTHR30151">
    <property type="entry name" value="ALKANE SULFONATE ABC TRANSPORTER-RELATED, MEMBRANE SUBUNIT"/>
    <property type="match status" value="1"/>
</dbReference>
<feature type="domain" description="ABC transmembrane type-1" evidence="8">
    <location>
        <begin position="67"/>
        <end position="247"/>
    </location>
</feature>
<evidence type="ECO:0000256" key="3">
    <source>
        <dbReference type="ARBA" id="ARBA00022475"/>
    </source>
</evidence>
<reference evidence="10" key="1">
    <citation type="submission" date="2017-12" db="EMBL/GenBank/DDBJ databases">
        <authorList>
            <person name="Diaz M."/>
        </authorList>
    </citation>
    <scope>NUCLEOTIDE SEQUENCE [LARGE SCALE GENOMIC DNA]</scope>
    <source>
        <strain evidence="10">FI11154</strain>
    </source>
</reference>
<dbReference type="GO" id="GO:0055085">
    <property type="term" value="P:transmembrane transport"/>
    <property type="evidence" value="ECO:0007669"/>
    <property type="project" value="InterPro"/>
</dbReference>
<dbReference type="AlphaFoldDB" id="A0A2P9HDP5"/>
<organism evidence="9 10">
    <name type="scientific">Ochrobactrum soli</name>
    <dbReference type="NCBI Taxonomy" id="2448455"/>
    <lineage>
        <taxon>Bacteria</taxon>
        <taxon>Pseudomonadati</taxon>
        <taxon>Pseudomonadota</taxon>
        <taxon>Alphaproteobacteria</taxon>
        <taxon>Hyphomicrobiales</taxon>
        <taxon>Brucellaceae</taxon>
        <taxon>Brucella/Ochrobactrum group</taxon>
        <taxon>Ochrobactrum</taxon>
    </lineage>
</organism>
<accession>A0A2P9HDP5</accession>
<evidence type="ECO:0000256" key="1">
    <source>
        <dbReference type="ARBA" id="ARBA00004651"/>
    </source>
</evidence>
<dbReference type="Gene3D" id="1.10.3720.10">
    <property type="entry name" value="MetI-like"/>
    <property type="match status" value="1"/>
</dbReference>
<evidence type="ECO:0000259" key="8">
    <source>
        <dbReference type="PROSITE" id="PS50928"/>
    </source>
</evidence>
<gene>
    <name evidence="9" type="ORF">OHAE_5000</name>
</gene>
<keyword evidence="5 7" id="KW-1133">Transmembrane helix</keyword>
<feature type="transmembrane region" description="Helical" evidence="7">
    <location>
        <begin position="173"/>
        <end position="190"/>
    </location>
</feature>
<name>A0A2P9HDP5_9HYPH</name>
<proteinExistence type="inferred from homology"/>
<keyword evidence="2 7" id="KW-0813">Transport</keyword>
<evidence type="ECO:0000313" key="9">
    <source>
        <dbReference type="EMBL" id="SPL62208.1"/>
    </source>
</evidence>
<comment type="subcellular location">
    <subcellularLocation>
        <location evidence="1 7">Cell membrane</location>
        <topology evidence="1 7">Multi-pass membrane protein</topology>
    </subcellularLocation>
</comment>
<keyword evidence="6 7" id="KW-0472">Membrane</keyword>
<evidence type="ECO:0000256" key="5">
    <source>
        <dbReference type="ARBA" id="ARBA00022989"/>
    </source>
</evidence>
<feature type="transmembrane region" description="Helical" evidence="7">
    <location>
        <begin position="228"/>
        <end position="247"/>
    </location>
</feature>
<sequence length="262" mass="28632">MSGWGTIRVETQKPMPFLKLLGPVLLLLIWAAASAAGVLDPRTLPAPWEVVARAWQLLADGVLQKALRASLYRSITGLSLGVLFGIVFALISGLSRWGEALVDGPLQIWRATPVLAVIPLAIYWLGLGEQMKITLICLTTMIPVYINTSAAIAGVDKRYVELAYTVRLTHWEFVWQVVLPGALPGFFTGLRLSAVSAWLVLVVVEQSNTISGLGYMVGEARQNGQVDIIAVGLVVYALLGLTTDTVLRHIETKVLSWRKTFR</sequence>
<dbReference type="InterPro" id="IPR000515">
    <property type="entry name" value="MetI-like"/>
</dbReference>
<dbReference type="PANTHER" id="PTHR30151:SF38">
    <property type="entry name" value="ALIPHATIC SULFONATES TRANSPORT PERMEASE PROTEIN SSUC-RELATED"/>
    <property type="match status" value="1"/>
</dbReference>
<feature type="transmembrane region" description="Helical" evidence="7">
    <location>
        <begin position="133"/>
        <end position="153"/>
    </location>
</feature>
<dbReference type="Proteomes" id="UP000246073">
    <property type="component" value="Unassembled WGS sequence"/>
</dbReference>
<feature type="transmembrane region" description="Helical" evidence="7">
    <location>
        <begin position="197"/>
        <end position="216"/>
    </location>
</feature>
<dbReference type="InterPro" id="IPR035906">
    <property type="entry name" value="MetI-like_sf"/>
</dbReference>
<dbReference type="GO" id="GO:0005886">
    <property type="term" value="C:plasma membrane"/>
    <property type="evidence" value="ECO:0007669"/>
    <property type="project" value="UniProtKB-SubCell"/>
</dbReference>
<feature type="transmembrane region" description="Helical" evidence="7">
    <location>
        <begin position="107"/>
        <end position="126"/>
    </location>
</feature>
<dbReference type="PROSITE" id="PS50928">
    <property type="entry name" value="ABC_TM1"/>
    <property type="match status" value="1"/>
</dbReference>
<evidence type="ECO:0000256" key="7">
    <source>
        <dbReference type="RuleBase" id="RU363032"/>
    </source>
</evidence>
<keyword evidence="4 7" id="KW-0812">Transmembrane</keyword>
<dbReference type="RefSeq" id="WP_109366330.1">
    <property type="nucleotide sequence ID" value="NZ_OOFM01000001.1"/>
</dbReference>
<protein>
    <submittedName>
        <fullName evidence="9">Alkanesulfonates transport system permease protein</fullName>
    </submittedName>
</protein>